<comment type="caution">
    <text evidence="2">The sequence shown here is derived from an EMBL/GenBank/DDBJ whole genome shotgun (WGS) entry which is preliminary data.</text>
</comment>
<feature type="region of interest" description="Disordered" evidence="1">
    <location>
        <begin position="44"/>
        <end position="96"/>
    </location>
</feature>
<keyword evidence="3" id="KW-1185">Reference proteome</keyword>
<dbReference type="Proteomes" id="UP000663866">
    <property type="component" value="Unassembled WGS sequence"/>
</dbReference>
<dbReference type="EMBL" id="CAJOBG010084067">
    <property type="protein sequence ID" value="CAF4642317.1"/>
    <property type="molecule type" value="Genomic_DNA"/>
</dbReference>
<evidence type="ECO:0000313" key="2">
    <source>
        <dbReference type="EMBL" id="CAF4642317.1"/>
    </source>
</evidence>
<sequence>DDWFESEPNPRIQQQASSSSLDDVTPQLINSNLLHRNLFQTINDNDANPVRHRPQPIITDNKTTANQMNTSRISESDIFGRTSESNDRWSPSPRST</sequence>
<evidence type="ECO:0000256" key="1">
    <source>
        <dbReference type="SAM" id="MobiDB-lite"/>
    </source>
</evidence>
<reference evidence="2" key="1">
    <citation type="submission" date="2021-02" db="EMBL/GenBank/DDBJ databases">
        <authorList>
            <person name="Nowell W R."/>
        </authorList>
    </citation>
    <scope>NUCLEOTIDE SEQUENCE</scope>
</reference>
<feature type="compositionally biased region" description="Polar residues" evidence="1">
    <location>
        <begin position="11"/>
        <end position="24"/>
    </location>
</feature>
<feature type="non-terminal residue" evidence="2">
    <location>
        <position position="1"/>
    </location>
</feature>
<name>A0A821EVL7_9BILA</name>
<evidence type="ECO:0000313" key="3">
    <source>
        <dbReference type="Proteomes" id="UP000663866"/>
    </source>
</evidence>
<organism evidence="2 3">
    <name type="scientific">Rotaria magnacalcarata</name>
    <dbReference type="NCBI Taxonomy" id="392030"/>
    <lineage>
        <taxon>Eukaryota</taxon>
        <taxon>Metazoa</taxon>
        <taxon>Spiralia</taxon>
        <taxon>Gnathifera</taxon>
        <taxon>Rotifera</taxon>
        <taxon>Eurotatoria</taxon>
        <taxon>Bdelloidea</taxon>
        <taxon>Philodinida</taxon>
        <taxon>Philodinidae</taxon>
        <taxon>Rotaria</taxon>
    </lineage>
</organism>
<feature type="compositionally biased region" description="Polar residues" evidence="1">
    <location>
        <begin position="58"/>
        <end position="73"/>
    </location>
</feature>
<feature type="region of interest" description="Disordered" evidence="1">
    <location>
        <begin position="1"/>
        <end position="24"/>
    </location>
</feature>
<feature type="non-terminal residue" evidence="2">
    <location>
        <position position="96"/>
    </location>
</feature>
<dbReference type="AlphaFoldDB" id="A0A821EVL7"/>
<proteinExistence type="predicted"/>
<protein>
    <submittedName>
        <fullName evidence="2">Uncharacterized protein</fullName>
    </submittedName>
</protein>
<accession>A0A821EVL7</accession>
<gene>
    <name evidence="2" type="ORF">OVN521_LOCUS46565</name>
</gene>